<sequence length="213" mass="24980">MNHKSSSTKQEIVNMLKFQKRLTVSEMAKQLGITEMAVRRHLNTLERDQLVRTTLVRQAMGRPMNVYELSEKGEELFPQNYKQIALDFLKDIESVAGRETVEKLFQNRKERMKQMYEEQFANKSFDEKMVELAHIQNKHGYMTELKKDEDGTYHFIEHHCPIAEVAKDYQVACDCELQLFQQLLGTPKVTSQACMAKGDNVCYYEIKKHDYAE</sequence>
<dbReference type="PROSITE" id="PS51000">
    <property type="entry name" value="HTH_DEOR_2"/>
    <property type="match status" value="1"/>
</dbReference>
<dbReference type="InterPro" id="IPR001845">
    <property type="entry name" value="HTH_ArsR_DNA-bd_dom"/>
</dbReference>
<gene>
    <name evidence="5" type="ORF">B0I26_10966</name>
</gene>
<evidence type="ECO:0000256" key="2">
    <source>
        <dbReference type="ARBA" id="ARBA00023125"/>
    </source>
</evidence>
<dbReference type="InterPro" id="IPR036390">
    <property type="entry name" value="WH_DNA-bd_sf"/>
</dbReference>
<dbReference type="CDD" id="cd00090">
    <property type="entry name" value="HTH_ARSR"/>
    <property type="match status" value="1"/>
</dbReference>
<keyword evidence="2" id="KW-0238">DNA-binding</keyword>
<comment type="caution">
    <text evidence="5">The sequence shown here is derived from an EMBL/GenBank/DDBJ whole genome shotgun (WGS) entry which is preliminary data.</text>
</comment>
<evidence type="ECO:0000256" key="3">
    <source>
        <dbReference type="ARBA" id="ARBA00023163"/>
    </source>
</evidence>
<dbReference type="Proteomes" id="UP000248555">
    <property type="component" value="Unassembled WGS sequence"/>
</dbReference>
<dbReference type="InterPro" id="IPR001034">
    <property type="entry name" value="DeoR_HTH"/>
</dbReference>
<evidence type="ECO:0000259" key="4">
    <source>
        <dbReference type="PROSITE" id="PS51000"/>
    </source>
</evidence>
<organism evidence="5 6">
    <name type="scientific">Paranoxybacillus vitaminiphilus</name>
    <dbReference type="NCBI Taxonomy" id="581036"/>
    <lineage>
        <taxon>Bacteria</taxon>
        <taxon>Bacillati</taxon>
        <taxon>Bacillota</taxon>
        <taxon>Bacilli</taxon>
        <taxon>Bacillales</taxon>
        <taxon>Anoxybacillaceae</taxon>
        <taxon>Paranoxybacillus</taxon>
    </lineage>
</organism>
<evidence type="ECO:0000256" key="1">
    <source>
        <dbReference type="ARBA" id="ARBA00023015"/>
    </source>
</evidence>
<dbReference type="PANTHER" id="PTHR30363">
    <property type="entry name" value="HTH-TYPE TRANSCRIPTIONAL REGULATOR SRLR-RELATED"/>
    <property type="match status" value="1"/>
</dbReference>
<accession>A0A327YFP2</accession>
<dbReference type="GO" id="GO:0003700">
    <property type="term" value="F:DNA-binding transcription factor activity"/>
    <property type="evidence" value="ECO:0007669"/>
    <property type="project" value="InterPro"/>
</dbReference>
<evidence type="ECO:0000313" key="6">
    <source>
        <dbReference type="Proteomes" id="UP000248555"/>
    </source>
</evidence>
<reference evidence="5 6" key="1">
    <citation type="submission" date="2018-06" db="EMBL/GenBank/DDBJ databases">
        <title>Genomic Encyclopedia of Type Strains, Phase III (KMG-III): the genomes of soil and plant-associated and newly described type strains.</title>
        <authorList>
            <person name="Whitman W."/>
        </authorList>
    </citation>
    <scope>NUCLEOTIDE SEQUENCE [LARGE SCALE GENOMIC DNA]</scope>
    <source>
        <strain evidence="5 6">CGMCC 1.8979</strain>
    </source>
</reference>
<dbReference type="GO" id="GO:0003677">
    <property type="term" value="F:DNA binding"/>
    <property type="evidence" value="ECO:0007669"/>
    <property type="project" value="UniProtKB-KW"/>
</dbReference>
<dbReference type="EMBL" id="QLMH01000009">
    <property type="protein sequence ID" value="RAK18645.1"/>
    <property type="molecule type" value="Genomic_DNA"/>
</dbReference>
<feature type="domain" description="HTH deoR-type" evidence="4">
    <location>
        <begin position="5"/>
        <end position="65"/>
    </location>
</feature>
<dbReference type="Pfam" id="PF01022">
    <property type="entry name" value="HTH_5"/>
    <property type="match status" value="1"/>
</dbReference>
<keyword evidence="6" id="KW-1185">Reference proteome</keyword>
<dbReference type="InterPro" id="IPR036388">
    <property type="entry name" value="WH-like_DNA-bd_sf"/>
</dbReference>
<dbReference type="InterPro" id="IPR050313">
    <property type="entry name" value="Carb_Metab_HTH_regulators"/>
</dbReference>
<proteinExistence type="predicted"/>
<dbReference type="AlphaFoldDB" id="A0A327YFP2"/>
<keyword evidence="1" id="KW-0805">Transcription regulation</keyword>
<dbReference type="Gene3D" id="1.10.10.10">
    <property type="entry name" value="Winged helix-like DNA-binding domain superfamily/Winged helix DNA-binding domain"/>
    <property type="match status" value="1"/>
</dbReference>
<protein>
    <submittedName>
        <fullName evidence="5">Putative ArsR family transcriptional regulator</fullName>
    </submittedName>
</protein>
<evidence type="ECO:0000313" key="5">
    <source>
        <dbReference type="EMBL" id="RAK18645.1"/>
    </source>
</evidence>
<dbReference type="PANTHER" id="PTHR30363:SF28">
    <property type="entry name" value="TRANSCRIPTIONAL REGULATORY PROTEIN-RELATED"/>
    <property type="match status" value="1"/>
</dbReference>
<dbReference type="InterPro" id="IPR011991">
    <property type="entry name" value="ArsR-like_HTH"/>
</dbReference>
<name>A0A327YFP2_9BACL</name>
<dbReference type="OrthoDB" id="155998at2"/>
<dbReference type="RefSeq" id="WP_111645543.1">
    <property type="nucleotide sequence ID" value="NZ_QLMH01000009.1"/>
</dbReference>
<keyword evidence="3" id="KW-0804">Transcription</keyword>
<dbReference type="SUPFAM" id="SSF46785">
    <property type="entry name" value="Winged helix' DNA-binding domain"/>
    <property type="match status" value="1"/>
</dbReference>